<dbReference type="AlphaFoldDB" id="A0A512BFC3"/>
<dbReference type="InterPro" id="IPR051906">
    <property type="entry name" value="TolC-like"/>
</dbReference>
<evidence type="ECO:0000313" key="9">
    <source>
        <dbReference type="Proteomes" id="UP000321513"/>
    </source>
</evidence>
<keyword evidence="6" id="KW-0472">Membrane</keyword>
<keyword evidence="3" id="KW-0813">Transport</keyword>
<dbReference type="GO" id="GO:1990281">
    <property type="term" value="C:efflux pump complex"/>
    <property type="evidence" value="ECO:0007669"/>
    <property type="project" value="TreeGrafter"/>
</dbReference>
<gene>
    <name evidence="8" type="ORF">SAE01_31620</name>
</gene>
<dbReference type="EMBL" id="BJYT01000012">
    <property type="protein sequence ID" value="GEO10666.1"/>
    <property type="molecule type" value="Genomic_DNA"/>
</dbReference>
<protein>
    <submittedName>
        <fullName evidence="8">Transporter</fullName>
    </submittedName>
</protein>
<evidence type="ECO:0000256" key="2">
    <source>
        <dbReference type="ARBA" id="ARBA00007613"/>
    </source>
</evidence>
<dbReference type="RefSeq" id="WP_147204783.1">
    <property type="nucleotide sequence ID" value="NZ_BJYT01000012.1"/>
</dbReference>
<dbReference type="GO" id="GO:0015562">
    <property type="term" value="F:efflux transmembrane transporter activity"/>
    <property type="evidence" value="ECO:0007669"/>
    <property type="project" value="InterPro"/>
</dbReference>
<dbReference type="SUPFAM" id="SSF56954">
    <property type="entry name" value="Outer membrane efflux proteins (OEP)"/>
    <property type="match status" value="1"/>
</dbReference>
<dbReference type="PANTHER" id="PTHR30026">
    <property type="entry name" value="OUTER MEMBRANE PROTEIN TOLC"/>
    <property type="match status" value="1"/>
</dbReference>
<dbReference type="Gene3D" id="1.20.1600.10">
    <property type="entry name" value="Outer membrane efflux proteins (OEP)"/>
    <property type="match status" value="1"/>
</dbReference>
<comment type="similarity">
    <text evidence="2">Belongs to the outer membrane factor (OMF) (TC 1.B.17) family.</text>
</comment>
<keyword evidence="5" id="KW-0812">Transmembrane</keyword>
<evidence type="ECO:0000256" key="3">
    <source>
        <dbReference type="ARBA" id="ARBA00022448"/>
    </source>
</evidence>
<evidence type="ECO:0000256" key="6">
    <source>
        <dbReference type="ARBA" id="ARBA00023136"/>
    </source>
</evidence>
<keyword evidence="7" id="KW-0998">Cell outer membrane</keyword>
<keyword evidence="4" id="KW-1134">Transmembrane beta strand</keyword>
<dbReference type="PANTHER" id="PTHR30026:SF20">
    <property type="entry name" value="OUTER MEMBRANE PROTEIN TOLC"/>
    <property type="match status" value="1"/>
</dbReference>
<proteinExistence type="inferred from homology"/>
<name>A0A512BFC3_9BACT</name>
<dbReference type="Proteomes" id="UP000321513">
    <property type="component" value="Unassembled WGS sequence"/>
</dbReference>
<dbReference type="OrthoDB" id="9811587at2"/>
<comment type="caution">
    <text evidence="8">The sequence shown here is derived from an EMBL/GenBank/DDBJ whole genome shotgun (WGS) entry which is preliminary data.</text>
</comment>
<reference evidence="8 9" key="1">
    <citation type="submission" date="2019-07" db="EMBL/GenBank/DDBJ databases">
        <title>Whole genome shotgun sequence of Segetibacter aerophilus NBRC 106135.</title>
        <authorList>
            <person name="Hosoyama A."/>
            <person name="Uohara A."/>
            <person name="Ohji S."/>
            <person name="Ichikawa N."/>
        </authorList>
    </citation>
    <scope>NUCLEOTIDE SEQUENCE [LARGE SCALE GENOMIC DNA]</scope>
    <source>
        <strain evidence="8 9">NBRC 106135</strain>
    </source>
</reference>
<organism evidence="8 9">
    <name type="scientific">Segetibacter aerophilus</name>
    <dbReference type="NCBI Taxonomy" id="670293"/>
    <lineage>
        <taxon>Bacteria</taxon>
        <taxon>Pseudomonadati</taxon>
        <taxon>Bacteroidota</taxon>
        <taxon>Chitinophagia</taxon>
        <taxon>Chitinophagales</taxon>
        <taxon>Chitinophagaceae</taxon>
        <taxon>Segetibacter</taxon>
    </lineage>
</organism>
<evidence type="ECO:0000256" key="4">
    <source>
        <dbReference type="ARBA" id="ARBA00022452"/>
    </source>
</evidence>
<evidence type="ECO:0000313" key="8">
    <source>
        <dbReference type="EMBL" id="GEO10666.1"/>
    </source>
</evidence>
<evidence type="ECO:0000256" key="5">
    <source>
        <dbReference type="ARBA" id="ARBA00022692"/>
    </source>
</evidence>
<evidence type="ECO:0000256" key="1">
    <source>
        <dbReference type="ARBA" id="ARBA00004442"/>
    </source>
</evidence>
<sequence length="473" mass="52801">MKYRMVVFIVLCSLLSYGQEKWSLQQCVEYAIKNNVSIKQSDVQARLTRLSSLQSQMTLYPNVGGGVSTGYQHGLTEDPTTGTLVSSSFISGSANLQASYNIFNWNARRNSIAANKLYAQADEIGIDKAHNDISLAVANAFLQVMLRREQARISEVQLNQSRSQLGNTRKLVNAGSQPELNAIQLEAQLAKDSSGLLQAQALEQQALINLKAYMNYDFSLPFDIQSPAVESIPVENIADLQPAAVYQLAVATQPIQKMYKLRIEAAQKEAKAARGLMYPSLSAFGGMNTRAVNAKYPVMAFAPPDSTNAFVTIGTTQYKVFAPSVRQLGTVGIPLFRQLSKNFGQSIGLSVNFSIFNAYTSRTQWERAKVNVVQLQLQDEQENLNLKTNIYNAYQDAFSSFQKYNAAHRTVEYSQKAFDISKKRYDIGLLGTLDFIITQNNLYLAQIDEISSRYDYVFKMKVLEFYKGQGIKL</sequence>
<comment type="subcellular location">
    <subcellularLocation>
        <location evidence="1">Cell outer membrane</location>
    </subcellularLocation>
</comment>
<dbReference type="GO" id="GO:0009279">
    <property type="term" value="C:cell outer membrane"/>
    <property type="evidence" value="ECO:0007669"/>
    <property type="project" value="UniProtKB-SubCell"/>
</dbReference>
<dbReference type="Pfam" id="PF02321">
    <property type="entry name" value="OEP"/>
    <property type="match status" value="2"/>
</dbReference>
<evidence type="ECO:0000256" key="7">
    <source>
        <dbReference type="ARBA" id="ARBA00023237"/>
    </source>
</evidence>
<keyword evidence="9" id="KW-1185">Reference proteome</keyword>
<accession>A0A512BFC3</accession>
<dbReference type="GO" id="GO:0015288">
    <property type="term" value="F:porin activity"/>
    <property type="evidence" value="ECO:0007669"/>
    <property type="project" value="TreeGrafter"/>
</dbReference>
<dbReference type="InterPro" id="IPR003423">
    <property type="entry name" value="OMP_efflux"/>
</dbReference>